<dbReference type="InterPro" id="IPR052929">
    <property type="entry name" value="RNase_H-like_EbsB-rel"/>
</dbReference>
<organism evidence="2 3">
    <name type="scientific">Rubroshorea leprosula</name>
    <dbReference type="NCBI Taxonomy" id="152421"/>
    <lineage>
        <taxon>Eukaryota</taxon>
        <taxon>Viridiplantae</taxon>
        <taxon>Streptophyta</taxon>
        <taxon>Embryophyta</taxon>
        <taxon>Tracheophyta</taxon>
        <taxon>Spermatophyta</taxon>
        <taxon>Magnoliopsida</taxon>
        <taxon>eudicotyledons</taxon>
        <taxon>Gunneridae</taxon>
        <taxon>Pentapetalae</taxon>
        <taxon>rosids</taxon>
        <taxon>malvids</taxon>
        <taxon>Malvales</taxon>
        <taxon>Dipterocarpaceae</taxon>
        <taxon>Rubroshorea</taxon>
    </lineage>
</organism>
<dbReference type="GO" id="GO:0003676">
    <property type="term" value="F:nucleic acid binding"/>
    <property type="evidence" value="ECO:0007669"/>
    <property type="project" value="InterPro"/>
</dbReference>
<keyword evidence="3" id="KW-1185">Reference proteome</keyword>
<accession>A0AAV5K253</accession>
<dbReference type="InterPro" id="IPR012337">
    <property type="entry name" value="RNaseH-like_sf"/>
</dbReference>
<dbReference type="PANTHER" id="PTHR47074">
    <property type="entry name" value="BNAC02G40300D PROTEIN"/>
    <property type="match status" value="1"/>
</dbReference>
<gene>
    <name evidence="2" type="ORF">SLEP1_g28153</name>
</gene>
<dbReference type="Proteomes" id="UP001054252">
    <property type="component" value="Unassembled WGS sequence"/>
</dbReference>
<proteinExistence type="predicted"/>
<evidence type="ECO:0000313" key="3">
    <source>
        <dbReference type="Proteomes" id="UP001054252"/>
    </source>
</evidence>
<dbReference type="Pfam" id="PF13456">
    <property type="entry name" value="RVT_3"/>
    <property type="match status" value="1"/>
</dbReference>
<dbReference type="InterPro" id="IPR044730">
    <property type="entry name" value="RNase_H-like_dom_plant"/>
</dbReference>
<evidence type="ECO:0000313" key="2">
    <source>
        <dbReference type="EMBL" id="GKV17684.1"/>
    </source>
</evidence>
<dbReference type="CDD" id="cd06222">
    <property type="entry name" value="RNase_H_like"/>
    <property type="match status" value="1"/>
</dbReference>
<dbReference type="InterPro" id="IPR002156">
    <property type="entry name" value="RNaseH_domain"/>
</dbReference>
<dbReference type="InterPro" id="IPR036397">
    <property type="entry name" value="RNaseH_sf"/>
</dbReference>
<dbReference type="Gene3D" id="3.30.420.10">
    <property type="entry name" value="Ribonuclease H-like superfamily/Ribonuclease H"/>
    <property type="match status" value="1"/>
</dbReference>
<evidence type="ECO:0000259" key="1">
    <source>
        <dbReference type="Pfam" id="PF13456"/>
    </source>
</evidence>
<feature type="domain" description="RNase H type-1" evidence="1">
    <location>
        <begin position="59"/>
        <end position="182"/>
    </location>
</feature>
<dbReference type="EMBL" id="BPVZ01000048">
    <property type="protein sequence ID" value="GKV17684.1"/>
    <property type="molecule type" value="Genomic_DNA"/>
</dbReference>
<dbReference type="SUPFAM" id="SSF53098">
    <property type="entry name" value="Ribonuclease H-like"/>
    <property type="match status" value="1"/>
</dbReference>
<reference evidence="2 3" key="1">
    <citation type="journal article" date="2021" name="Commun. Biol.">
        <title>The genome of Shorea leprosula (Dipterocarpaceae) highlights the ecological relevance of drought in aseasonal tropical rainforests.</title>
        <authorList>
            <person name="Ng K.K.S."/>
            <person name="Kobayashi M.J."/>
            <person name="Fawcett J.A."/>
            <person name="Hatakeyama M."/>
            <person name="Paape T."/>
            <person name="Ng C.H."/>
            <person name="Ang C.C."/>
            <person name="Tnah L.H."/>
            <person name="Lee C.T."/>
            <person name="Nishiyama T."/>
            <person name="Sese J."/>
            <person name="O'Brien M.J."/>
            <person name="Copetti D."/>
            <person name="Mohd Noor M.I."/>
            <person name="Ong R.C."/>
            <person name="Putra M."/>
            <person name="Sireger I.Z."/>
            <person name="Indrioko S."/>
            <person name="Kosugi Y."/>
            <person name="Izuno A."/>
            <person name="Isagi Y."/>
            <person name="Lee S.L."/>
            <person name="Shimizu K.K."/>
        </authorList>
    </citation>
    <scope>NUCLEOTIDE SEQUENCE [LARGE SCALE GENOMIC DNA]</scope>
    <source>
        <strain evidence="2">214</strain>
    </source>
</reference>
<dbReference type="PANTHER" id="PTHR47074:SF48">
    <property type="entry name" value="POLYNUCLEOTIDYL TRANSFERASE, RIBONUCLEASE H-LIKE SUPERFAMILY PROTEIN"/>
    <property type="match status" value="1"/>
</dbReference>
<dbReference type="GO" id="GO:0004523">
    <property type="term" value="F:RNA-DNA hybrid ribonuclease activity"/>
    <property type="evidence" value="ECO:0007669"/>
    <property type="project" value="InterPro"/>
</dbReference>
<name>A0AAV5K253_9ROSI</name>
<comment type="caution">
    <text evidence="2">The sequence shown here is derived from an EMBL/GenBank/DDBJ whole genome shotgun (WGS) entry which is preliminary data.</text>
</comment>
<protein>
    <recommendedName>
        <fullName evidence="1">RNase H type-1 domain-containing protein</fullName>
    </recommendedName>
</protein>
<sequence>MLEGDADAPEKYDIYLGKKTIRAFVHPVLKDLGVRQVGLGQQFSKTRWSPPDMSHVKINTDGATLGQQQNFGMGVVAHDHAGNVVAAMACKGQRAVATEIVEACSLHKALQWARGLSFDRIILESNCANIVTAMQNDSPSMHSTLGLIIFDSKMLMTSFLSCRFQHIRREGNSVAHELAKRAIQAEADELLIYLSL</sequence>
<dbReference type="AlphaFoldDB" id="A0AAV5K253"/>